<protein>
    <submittedName>
        <fullName evidence="1">Protein CBG25363</fullName>
    </submittedName>
</protein>
<evidence type="ECO:0000313" key="1">
    <source>
        <dbReference type="EMBL" id="CAR99757.1"/>
    </source>
</evidence>
<dbReference type="Proteomes" id="UP000008549">
    <property type="component" value="Unassembled WGS sequence"/>
</dbReference>
<keyword evidence="2" id="KW-1185">Reference proteome</keyword>
<dbReference type="EMBL" id="HE600940">
    <property type="protein sequence ID" value="CAR99757.1"/>
    <property type="molecule type" value="Genomic_DNA"/>
</dbReference>
<accession>B6IIM7</accession>
<sequence length="36" mass="4191">MEKFRQTLNLKKNSEKLPLPPSLNSKTQIYICLVTN</sequence>
<evidence type="ECO:0000313" key="2">
    <source>
        <dbReference type="Proteomes" id="UP000008549"/>
    </source>
</evidence>
<reference evidence="1 2" key="2">
    <citation type="journal article" date="2011" name="PLoS Genet.">
        <title>Caenorhabditis briggsae recombinant inbred line genotypes reveal inter-strain incompatibility and the evolution of recombination.</title>
        <authorList>
            <person name="Ross J.A."/>
            <person name="Koboldt D.C."/>
            <person name="Staisch J.E."/>
            <person name="Chamberlin H.M."/>
            <person name="Gupta B.P."/>
            <person name="Miller R.D."/>
            <person name="Baird S.E."/>
            <person name="Haag E.S."/>
        </authorList>
    </citation>
    <scope>NUCLEOTIDE SEQUENCE [LARGE SCALE GENOMIC DNA]</scope>
    <source>
        <strain evidence="1 2">AF16</strain>
    </source>
</reference>
<dbReference type="AlphaFoldDB" id="B6IIM7"/>
<dbReference type="RefSeq" id="XP_045099318.1">
    <property type="nucleotide sequence ID" value="XM_045240829.1"/>
</dbReference>
<name>B6IIM7_CAEBR</name>
<organism evidence="1 2">
    <name type="scientific">Caenorhabditis briggsae</name>
    <dbReference type="NCBI Taxonomy" id="6238"/>
    <lineage>
        <taxon>Eukaryota</taxon>
        <taxon>Metazoa</taxon>
        <taxon>Ecdysozoa</taxon>
        <taxon>Nematoda</taxon>
        <taxon>Chromadorea</taxon>
        <taxon>Rhabditida</taxon>
        <taxon>Rhabditina</taxon>
        <taxon>Rhabditomorpha</taxon>
        <taxon>Rhabditoidea</taxon>
        <taxon>Rhabditidae</taxon>
        <taxon>Peloderinae</taxon>
        <taxon>Caenorhabditis</taxon>
    </lineage>
</organism>
<dbReference type="HOGENOM" id="CLU_3360191_0_0_1"/>
<dbReference type="KEGG" id="cbr:CBG_25363"/>
<dbReference type="CTD" id="68916854"/>
<dbReference type="GeneID" id="68916854"/>
<gene>
    <name evidence="1" type="ORF">CBG25363</name>
    <name evidence="1" type="ORF">CBG_25363</name>
</gene>
<reference evidence="1 2" key="1">
    <citation type="journal article" date="2003" name="PLoS Biol.">
        <title>The genome sequence of Caenorhabditis briggsae: a platform for comparative genomics.</title>
        <authorList>
            <person name="Stein L.D."/>
            <person name="Bao Z."/>
            <person name="Blasiar D."/>
            <person name="Blumenthal T."/>
            <person name="Brent M.R."/>
            <person name="Chen N."/>
            <person name="Chinwalla A."/>
            <person name="Clarke L."/>
            <person name="Clee C."/>
            <person name="Coghlan A."/>
            <person name="Coulson A."/>
            <person name="D'Eustachio P."/>
            <person name="Fitch D.H."/>
            <person name="Fulton L.A."/>
            <person name="Fulton R.E."/>
            <person name="Griffiths-Jones S."/>
            <person name="Harris T.W."/>
            <person name="Hillier L.W."/>
            <person name="Kamath R."/>
            <person name="Kuwabara P.E."/>
            <person name="Mardis E.R."/>
            <person name="Marra M.A."/>
            <person name="Miner T.L."/>
            <person name="Minx P."/>
            <person name="Mullikin J.C."/>
            <person name="Plumb R.W."/>
            <person name="Rogers J."/>
            <person name="Schein J.E."/>
            <person name="Sohrmann M."/>
            <person name="Spieth J."/>
            <person name="Stajich J.E."/>
            <person name="Wei C."/>
            <person name="Willey D."/>
            <person name="Wilson R.K."/>
            <person name="Durbin R."/>
            <person name="Waterston R.H."/>
        </authorList>
    </citation>
    <scope>NUCLEOTIDE SEQUENCE [LARGE SCALE GENOMIC DNA]</scope>
    <source>
        <strain evidence="1 2">AF16</strain>
    </source>
</reference>
<proteinExistence type="predicted"/>
<dbReference type="InParanoid" id="B6IIM7"/>